<dbReference type="InterPro" id="IPR000819">
    <property type="entry name" value="Peptidase_M17_C"/>
</dbReference>
<dbReference type="Pfam" id="PF00883">
    <property type="entry name" value="Peptidase_M17"/>
    <property type="match status" value="1"/>
</dbReference>
<reference evidence="7 8" key="1">
    <citation type="journal article" date="2019" name="Sci. Rep.">
        <title>Comparative genomics of chytrid fungi reveal insights into the obligate biotrophic and pathogenic lifestyle of Synchytrium endobioticum.</title>
        <authorList>
            <person name="van de Vossenberg B.T.L.H."/>
            <person name="Warris S."/>
            <person name="Nguyen H.D.T."/>
            <person name="van Gent-Pelzer M.P.E."/>
            <person name="Joly D.L."/>
            <person name="van de Geest H.C."/>
            <person name="Bonants P.J.M."/>
            <person name="Smith D.S."/>
            <person name="Levesque C.A."/>
            <person name="van der Lee T.A.J."/>
        </authorList>
    </citation>
    <scope>NUCLEOTIDE SEQUENCE [LARGE SCALE GENOMIC DNA]</scope>
    <source>
        <strain evidence="7 8">CBS 675.73</strain>
    </source>
</reference>
<dbReference type="PANTHER" id="PTHR11963:SF48">
    <property type="entry name" value="DIPEPTIDASE B, ISOFORM A"/>
    <property type="match status" value="1"/>
</dbReference>
<dbReference type="PANTHER" id="PTHR11963">
    <property type="entry name" value="LEUCINE AMINOPEPTIDASE-RELATED"/>
    <property type="match status" value="1"/>
</dbReference>
<keyword evidence="4" id="KW-0378">Hydrolase</keyword>
<name>A0A507F0N6_9FUNG</name>
<organism evidence="7 8">
    <name type="scientific">Chytriomyces confervae</name>
    <dbReference type="NCBI Taxonomy" id="246404"/>
    <lineage>
        <taxon>Eukaryota</taxon>
        <taxon>Fungi</taxon>
        <taxon>Fungi incertae sedis</taxon>
        <taxon>Chytridiomycota</taxon>
        <taxon>Chytridiomycota incertae sedis</taxon>
        <taxon>Chytridiomycetes</taxon>
        <taxon>Chytridiales</taxon>
        <taxon>Chytriomycetaceae</taxon>
        <taxon>Chytriomyces</taxon>
    </lineage>
</organism>
<evidence type="ECO:0000256" key="1">
    <source>
        <dbReference type="ARBA" id="ARBA00009528"/>
    </source>
</evidence>
<protein>
    <submittedName>
        <fullName evidence="7">Leucyl aminopeptidase</fullName>
    </submittedName>
</protein>
<dbReference type="OrthoDB" id="412814at2759"/>
<comment type="caution">
    <text evidence="7">The sequence shown here is derived from an EMBL/GenBank/DDBJ whole genome shotgun (WGS) entry which is preliminary data.</text>
</comment>
<comment type="similarity">
    <text evidence="1">Belongs to the peptidase M17 family.</text>
</comment>
<evidence type="ECO:0000313" key="7">
    <source>
        <dbReference type="EMBL" id="TPX69200.1"/>
    </source>
</evidence>
<feature type="domain" description="Cytosol aminopeptidase" evidence="5">
    <location>
        <begin position="211"/>
        <end position="530"/>
    </location>
</feature>
<dbReference type="InterPro" id="IPR011356">
    <property type="entry name" value="Leucine_aapep/pepB"/>
</dbReference>
<gene>
    <name evidence="7" type="ORF">CcCBS67573_g06911</name>
</gene>
<dbReference type="Gene3D" id="3.40.630.10">
    <property type="entry name" value="Zn peptidases"/>
    <property type="match status" value="1"/>
</dbReference>
<keyword evidence="2 7" id="KW-0031">Aminopeptidase</keyword>
<dbReference type="AlphaFoldDB" id="A0A507F0N6"/>
<evidence type="ECO:0000256" key="2">
    <source>
        <dbReference type="ARBA" id="ARBA00022438"/>
    </source>
</evidence>
<evidence type="ECO:0000259" key="6">
    <source>
        <dbReference type="Pfam" id="PF18295"/>
    </source>
</evidence>
<dbReference type="Gene3D" id="3.40.50.10590">
    <property type="entry name" value="Zn-dependent exopeptidases"/>
    <property type="match status" value="1"/>
</dbReference>
<proteinExistence type="inferred from homology"/>
<dbReference type="InterPro" id="IPR041417">
    <property type="entry name" value="NPEPL1_N"/>
</dbReference>
<dbReference type="SUPFAM" id="SSF53187">
    <property type="entry name" value="Zn-dependent exopeptidases"/>
    <property type="match status" value="1"/>
</dbReference>
<dbReference type="CDD" id="cd00433">
    <property type="entry name" value="Peptidase_M17"/>
    <property type="match status" value="1"/>
</dbReference>
<keyword evidence="3" id="KW-0645">Protease</keyword>
<evidence type="ECO:0000256" key="4">
    <source>
        <dbReference type="ARBA" id="ARBA00022801"/>
    </source>
</evidence>
<dbReference type="GO" id="GO:0070006">
    <property type="term" value="F:metalloaminopeptidase activity"/>
    <property type="evidence" value="ECO:0007669"/>
    <property type="project" value="InterPro"/>
</dbReference>
<evidence type="ECO:0000256" key="3">
    <source>
        <dbReference type="ARBA" id="ARBA00022670"/>
    </source>
</evidence>
<dbReference type="GO" id="GO:0006508">
    <property type="term" value="P:proteolysis"/>
    <property type="evidence" value="ECO:0007669"/>
    <property type="project" value="UniProtKB-KW"/>
</dbReference>
<evidence type="ECO:0000313" key="8">
    <source>
        <dbReference type="Proteomes" id="UP000320333"/>
    </source>
</evidence>
<dbReference type="PRINTS" id="PR00481">
    <property type="entry name" value="LAMNOPPTDASE"/>
</dbReference>
<keyword evidence="8" id="KW-1185">Reference proteome</keyword>
<dbReference type="GO" id="GO:0030145">
    <property type="term" value="F:manganese ion binding"/>
    <property type="evidence" value="ECO:0007669"/>
    <property type="project" value="InterPro"/>
</dbReference>
<dbReference type="Proteomes" id="UP000320333">
    <property type="component" value="Unassembled WGS sequence"/>
</dbReference>
<accession>A0A507F0N6</accession>
<dbReference type="STRING" id="246404.A0A507F0N6"/>
<evidence type="ECO:0000259" key="5">
    <source>
        <dbReference type="Pfam" id="PF00883"/>
    </source>
</evidence>
<sequence>MTAVVFRSVTTDLTAANSDFGNTATVLIIGEKASLVAENALPLSGLSLASDFIRPIADGSTDSLTSYVAGKAVTVATFSDKKSRTLGPIRGDAIHEVVSKHCGKGDAVILVHVSSEDQILTAALSIARVFPTYSRKQSSAASRTLNIHFILPTAPKSTITSTTRTTTTTRTATINGVSATASTTTTAKTIQTKQKVDVAKIQAVADAVRDAAHLVDTAPNELNPTTYTEIVQDVWKSKLEALGVTMKVIRGTELRDQGYGGIWSVGMASENPPALIVLSHTPANAHKTVAWVGKGITFDTGGLDLKVGGGMIGMKSDMGGSAGIFHAFVATVVNGINTNFNLHAVLCVAENSLDSRSFRPDDVIHAYSGKTVEVTDTDAEGRLVLMDGVAHASKDLKADVVVDMATLTGAQPYATGVRHAGFISNSEEFEGMVVDAGKASGDLARAMLYCPEYLAVDTAFKSQVADMINYSGGGIDRVNAPSSAAGFFVGAHLVPEEKWVENGEGMWAHIDMALPSKINGKASGYGVGILYALAESLNAKYAQ</sequence>
<dbReference type="Pfam" id="PF18295">
    <property type="entry name" value="Pdase_M17_N2"/>
    <property type="match status" value="1"/>
</dbReference>
<dbReference type="GO" id="GO:0005737">
    <property type="term" value="C:cytoplasm"/>
    <property type="evidence" value="ECO:0007669"/>
    <property type="project" value="InterPro"/>
</dbReference>
<dbReference type="EMBL" id="QEAP01000323">
    <property type="protein sequence ID" value="TPX69200.1"/>
    <property type="molecule type" value="Genomic_DNA"/>
</dbReference>
<feature type="domain" description="Probable aminopeptidase NPEPL1 N-terminal" evidence="6">
    <location>
        <begin position="25"/>
        <end position="138"/>
    </location>
</feature>